<organism evidence="3 4">
    <name type="scientific">Madurella fahalii</name>
    <dbReference type="NCBI Taxonomy" id="1157608"/>
    <lineage>
        <taxon>Eukaryota</taxon>
        <taxon>Fungi</taxon>
        <taxon>Dikarya</taxon>
        <taxon>Ascomycota</taxon>
        <taxon>Pezizomycotina</taxon>
        <taxon>Sordariomycetes</taxon>
        <taxon>Sordariomycetidae</taxon>
        <taxon>Sordariales</taxon>
        <taxon>Sordariales incertae sedis</taxon>
        <taxon>Madurella</taxon>
    </lineage>
</organism>
<comment type="caution">
    <text evidence="3">The sequence shown here is derived from an EMBL/GenBank/DDBJ whole genome shotgun (WGS) entry which is preliminary data.</text>
</comment>
<keyword evidence="2" id="KW-1133">Transmembrane helix</keyword>
<dbReference type="Proteomes" id="UP001628179">
    <property type="component" value="Unassembled WGS sequence"/>
</dbReference>
<feature type="transmembrane region" description="Helical" evidence="2">
    <location>
        <begin position="168"/>
        <end position="188"/>
    </location>
</feature>
<reference evidence="3 4" key="1">
    <citation type="submission" date="2024-09" db="EMBL/GenBank/DDBJ databases">
        <title>Itraconazole resistance in Madurella fahalii resulting from another homologue of gene encoding cytochrome P450 14-alpha sterol demethylase (CYP51).</title>
        <authorList>
            <person name="Yoshioka I."/>
            <person name="Fahal A.H."/>
            <person name="Kaneko S."/>
            <person name="Yaguchi T."/>
        </authorList>
    </citation>
    <scope>NUCLEOTIDE SEQUENCE [LARGE SCALE GENOMIC DNA]</scope>
    <source>
        <strain evidence="3 4">IFM 68171</strain>
    </source>
</reference>
<evidence type="ECO:0000313" key="3">
    <source>
        <dbReference type="EMBL" id="GAB1314766.1"/>
    </source>
</evidence>
<dbReference type="EMBL" id="BAAFSV010000002">
    <property type="protein sequence ID" value="GAB1314766.1"/>
    <property type="molecule type" value="Genomic_DNA"/>
</dbReference>
<name>A0ABQ0GAL0_9PEZI</name>
<keyword evidence="2" id="KW-0812">Transmembrane</keyword>
<gene>
    <name evidence="3" type="ORF">MFIFM68171_04976</name>
</gene>
<sequence length="352" mass="37374">MSAHPHEARTIPNPPLRAATILSFLPAFPLCVAHAVLSRAVVPALGLVPLFFSAAAGIYLLADARRRGRTRARGKQRGPAIGPEGGEDAGPSAPQGDDGGDGEYGYEARAGDEDGEGGGEEDGSGPVLTHRIVVFAVDVVLAAGLMVVLVFTWIGARGAWQRPEVTMLAAYSTVPLLVNFLIHLYLAARELVAGLAIPSLVEWTAWRAVPPDCPRCGSRLRPDSLPPIPWYESVSAPNVSLPRLHAPSISRPSLPAVKLPKFSGLKGPHEWKVPAWMKGRRQYASLFVDDDQIERDRYMDDPDGGPSASTTVIATGSAGHAPVVEEVVVGKKDKKGRSGSGAALAREDEASW</sequence>
<feature type="transmembrane region" description="Helical" evidence="2">
    <location>
        <begin position="132"/>
        <end position="156"/>
    </location>
</feature>
<feature type="transmembrane region" description="Helical" evidence="2">
    <location>
        <begin position="43"/>
        <end position="62"/>
    </location>
</feature>
<feature type="region of interest" description="Disordered" evidence="1">
    <location>
        <begin position="70"/>
        <end position="123"/>
    </location>
</feature>
<protein>
    <submittedName>
        <fullName evidence="3">Uncharacterized protein</fullName>
    </submittedName>
</protein>
<evidence type="ECO:0000313" key="4">
    <source>
        <dbReference type="Proteomes" id="UP001628179"/>
    </source>
</evidence>
<keyword evidence="2" id="KW-0472">Membrane</keyword>
<keyword evidence="4" id="KW-1185">Reference proteome</keyword>
<feature type="region of interest" description="Disordered" evidence="1">
    <location>
        <begin position="330"/>
        <end position="352"/>
    </location>
</feature>
<dbReference type="GeneID" id="98175719"/>
<dbReference type="RefSeq" id="XP_070916497.1">
    <property type="nucleotide sequence ID" value="XM_071060396.1"/>
</dbReference>
<proteinExistence type="predicted"/>
<evidence type="ECO:0000256" key="2">
    <source>
        <dbReference type="SAM" id="Phobius"/>
    </source>
</evidence>
<feature type="compositionally biased region" description="Acidic residues" evidence="1">
    <location>
        <begin position="113"/>
        <end position="123"/>
    </location>
</feature>
<evidence type="ECO:0000256" key="1">
    <source>
        <dbReference type="SAM" id="MobiDB-lite"/>
    </source>
</evidence>
<accession>A0ABQ0GAL0</accession>